<sequence>MRNAGGTFRVRDARQDERDAIRDLTLRAYEPYATVMTPASWAGLDGALRAALASEAPMERIVAEQDGALVGSVLLYPPAADAYGDLAESARWPEVRLLAVAPEARGRGVGRALMDECVRRARAAGATELGLHTSESMQVALRMYERMGFVRAPEYDFHIAGAEVVQAFRLPLDGAV</sequence>
<dbReference type="InterPro" id="IPR000182">
    <property type="entry name" value="GNAT_dom"/>
</dbReference>
<name>A0A6J4IMD5_9BACT</name>
<dbReference type="InterPro" id="IPR016181">
    <property type="entry name" value="Acyl_CoA_acyltransferase"/>
</dbReference>
<evidence type="ECO:0000313" key="3">
    <source>
        <dbReference type="EMBL" id="CAA9254255.1"/>
    </source>
</evidence>
<gene>
    <name evidence="3" type="ORF">AVDCRST_MAG63-2076</name>
</gene>
<dbReference type="PANTHER" id="PTHR13947:SF37">
    <property type="entry name" value="LD18367P"/>
    <property type="match status" value="1"/>
</dbReference>
<keyword evidence="1" id="KW-0808">Transferase</keyword>
<dbReference type="InterPro" id="IPR050769">
    <property type="entry name" value="NAT_camello-type"/>
</dbReference>
<feature type="domain" description="N-acetyltransferase" evidence="2">
    <location>
        <begin position="8"/>
        <end position="171"/>
    </location>
</feature>
<dbReference type="AlphaFoldDB" id="A0A6J4IMD5"/>
<dbReference type="PROSITE" id="PS51186">
    <property type="entry name" value="GNAT"/>
    <property type="match status" value="1"/>
</dbReference>
<dbReference type="EMBL" id="CADCTO010000269">
    <property type="protein sequence ID" value="CAA9254255.1"/>
    <property type="molecule type" value="Genomic_DNA"/>
</dbReference>
<dbReference type="CDD" id="cd04301">
    <property type="entry name" value="NAT_SF"/>
    <property type="match status" value="1"/>
</dbReference>
<dbReference type="PANTHER" id="PTHR13947">
    <property type="entry name" value="GNAT FAMILY N-ACETYLTRANSFERASE"/>
    <property type="match status" value="1"/>
</dbReference>
<evidence type="ECO:0000256" key="1">
    <source>
        <dbReference type="ARBA" id="ARBA00022679"/>
    </source>
</evidence>
<reference evidence="3" key="1">
    <citation type="submission" date="2020-02" db="EMBL/GenBank/DDBJ databases">
        <authorList>
            <person name="Meier V. D."/>
        </authorList>
    </citation>
    <scope>NUCLEOTIDE SEQUENCE</scope>
    <source>
        <strain evidence="3">AVDCRST_MAG63</strain>
    </source>
</reference>
<dbReference type="GO" id="GO:0008080">
    <property type="term" value="F:N-acetyltransferase activity"/>
    <property type="evidence" value="ECO:0007669"/>
    <property type="project" value="InterPro"/>
</dbReference>
<dbReference type="SUPFAM" id="SSF55729">
    <property type="entry name" value="Acyl-CoA N-acyltransferases (Nat)"/>
    <property type="match status" value="1"/>
</dbReference>
<evidence type="ECO:0000259" key="2">
    <source>
        <dbReference type="PROSITE" id="PS51186"/>
    </source>
</evidence>
<protein>
    <recommendedName>
        <fullName evidence="2">N-acetyltransferase domain-containing protein</fullName>
    </recommendedName>
</protein>
<proteinExistence type="predicted"/>
<accession>A0A6J4IMD5</accession>
<dbReference type="Pfam" id="PF00583">
    <property type="entry name" value="Acetyltransf_1"/>
    <property type="match status" value="1"/>
</dbReference>
<dbReference type="Gene3D" id="3.40.630.30">
    <property type="match status" value="1"/>
</dbReference>
<organism evidence="3">
    <name type="scientific">uncultured Armatimonadetes bacterium</name>
    <dbReference type="NCBI Taxonomy" id="157466"/>
    <lineage>
        <taxon>Bacteria</taxon>
        <taxon>Bacillati</taxon>
        <taxon>Armatimonadota</taxon>
        <taxon>environmental samples</taxon>
    </lineage>
</organism>